<gene>
    <name evidence="1" type="ORF">S03H2_68467</name>
</gene>
<reference evidence="1" key="1">
    <citation type="journal article" date="2014" name="Front. Microbiol.">
        <title>High frequency of phylogenetically diverse reductive dehalogenase-homologous genes in deep subseafloor sedimentary metagenomes.</title>
        <authorList>
            <person name="Kawai M."/>
            <person name="Futagami T."/>
            <person name="Toyoda A."/>
            <person name="Takaki Y."/>
            <person name="Nishi S."/>
            <person name="Hori S."/>
            <person name="Arai W."/>
            <person name="Tsubouchi T."/>
            <person name="Morono Y."/>
            <person name="Uchiyama I."/>
            <person name="Ito T."/>
            <person name="Fujiyama A."/>
            <person name="Inagaki F."/>
            <person name="Takami H."/>
        </authorList>
    </citation>
    <scope>NUCLEOTIDE SEQUENCE</scope>
    <source>
        <strain evidence="1">Expedition CK06-06</strain>
    </source>
</reference>
<proteinExistence type="predicted"/>
<accession>X1K0B1</accession>
<feature type="non-terminal residue" evidence="1">
    <location>
        <position position="157"/>
    </location>
</feature>
<dbReference type="AlphaFoldDB" id="X1K0B1"/>
<dbReference type="EMBL" id="BARU01045018">
    <property type="protein sequence ID" value="GAH83734.1"/>
    <property type="molecule type" value="Genomic_DNA"/>
</dbReference>
<sequence length="157" mass="18129">MSNGDEPTDRLTGSIFDRVKEFFTTMWQEWWSVDVSTATPLISTIFQVLENQIGEGAIDYFKNNLTKTMNDMGFPDEFKAVINSIISDNDKGSYIGAYFLIYYYYWQYIGQHANVASQLSTHQWNQQYKPTLPDPMSLILGLFRDPGDEARIRLELA</sequence>
<organism evidence="1">
    <name type="scientific">marine sediment metagenome</name>
    <dbReference type="NCBI Taxonomy" id="412755"/>
    <lineage>
        <taxon>unclassified sequences</taxon>
        <taxon>metagenomes</taxon>
        <taxon>ecological metagenomes</taxon>
    </lineage>
</organism>
<evidence type="ECO:0000313" key="1">
    <source>
        <dbReference type="EMBL" id="GAH83734.1"/>
    </source>
</evidence>
<name>X1K0B1_9ZZZZ</name>
<protein>
    <submittedName>
        <fullName evidence="1">Uncharacterized protein</fullName>
    </submittedName>
</protein>
<comment type="caution">
    <text evidence="1">The sequence shown here is derived from an EMBL/GenBank/DDBJ whole genome shotgun (WGS) entry which is preliminary data.</text>
</comment>